<dbReference type="AlphaFoldDB" id="A0A6J4HJF8"/>
<accession>A0A6J4HJF8</accession>
<protein>
    <submittedName>
        <fullName evidence="2">Uncharacterized protein</fullName>
    </submittedName>
</protein>
<feature type="region of interest" description="Disordered" evidence="1">
    <location>
        <begin position="1"/>
        <end position="70"/>
    </location>
</feature>
<name>A0A6J4HJF8_9PROT</name>
<dbReference type="EMBL" id="CADCTG010000099">
    <property type="protein sequence ID" value="CAA9226469.1"/>
    <property type="molecule type" value="Genomic_DNA"/>
</dbReference>
<gene>
    <name evidence="2" type="ORF">AVDCRST_MAG08-808</name>
</gene>
<reference evidence="2" key="1">
    <citation type="submission" date="2020-02" db="EMBL/GenBank/DDBJ databases">
        <authorList>
            <person name="Meier V. D."/>
        </authorList>
    </citation>
    <scope>NUCLEOTIDE SEQUENCE</scope>
    <source>
        <strain evidence="2">AVDCRST_MAG08</strain>
    </source>
</reference>
<proteinExistence type="predicted"/>
<evidence type="ECO:0000313" key="2">
    <source>
        <dbReference type="EMBL" id="CAA9226469.1"/>
    </source>
</evidence>
<organism evidence="2">
    <name type="scientific">uncultured Acetobacteraceae bacterium</name>
    <dbReference type="NCBI Taxonomy" id="169975"/>
    <lineage>
        <taxon>Bacteria</taxon>
        <taxon>Pseudomonadati</taxon>
        <taxon>Pseudomonadota</taxon>
        <taxon>Alphaproteobacteria</taxon>
        <taxon>Acetobacterales</taxon>
        <taxon>Acetobacteraceae</taxon>
        <taxon>environmental samples</taxon>
    </lineage>
</organism>
<sequence length="70" mass="7218">GRRPAHRSGWQPVQQRRGAAQAGPSGVPRSGGPCNTSSSMGSSRTTGRPPRPADQDQARAVPGGSVQQPM</sequence>
<feature type="non-terminal residue" evidence="2">
    <location>
        <position position="70"/>
    </location>
</feature>
<feature type="compositionally biased region" description="Low complexity" evidence="1">
    <location>
        <begin position="36"/>
        <end position="48"/>
    </location>
</feature>
<evidence type="ECO:0000256" key="1">
    <source>
        <dbReference type="SAM" id="MobiDB-lite"/>
    </source>
</evidence>
<feature type="non-terminal residue" evidence="2">
    <location>
        <position position="1"/>
    </location>
</feature>